<reference evidence="1" key="1">
    <citation type="submission" date="2021-01" db="EMBL/GenBank/DDBJ databases">
        <authorList>
            <person name="Corre E."/>
            <person name="Pelletier E."/>
            <person name="Niang G."/>
            <person name="Scheremetjew M."/>
            <person name="Finn R."/>
            <person name="Kale V."/>
            <person name="Holt S."/>
            <person name="Cochrane G."/>
            <person name="Meng A."/>
            <person name="Brown T."/>
            <person name="Cohen L."/>
        </authorList>
    </citation>
    <scope>NUCLEOTIDE SEQUENCE</scope>
    <source>
        <strain evidence="1">CCMP1594</strain>
    </source>
</reference>
<protein>
    <submittedName>
        <fullName evidence="1">Uncharacterized protein</fullName>
    </submittedName>
</protein>
<dbReference type="EMBL" id="HBJA01114163">
    <property type="protein sequence ID" value="CAE0828078.1"/>
    <property type="molecule type" value="Transcribed_RNA"/>
</dbReference>
<proteinExistence type="predicted"/>
<organism evidence="1">
    <name type="scientific">Eutreptiella gymnastica</name>
    <dbReference type="NCBI Taxonomy" id="73025"/>
    <lineage>
        <taxon>Eukaryota</taxon>
        <taxon>Discoba</taxon>
        <taxon>Euglenozoa</taxon>
        <taxon>Euglenida</taxon>
        <taxon>Spirocuta</taxon>
        <taxon>Euglenophyceae</taxon>
        <taxon>Eutreptiales</taxon>
        <taxon>Eutreptiaceae</taxon>
        <taxon>Eutreptiella</taxon>
    </lineage>
</organism>
<evidence type="ECO:0000313" key="1">
    <source>
        <dbReference type="EMBL" id="CAE0828078.1"/>
    </source>
</evidence>
<dbReference type="AlphaFoldDB" id="A0A7S4G7R2"/>
<accession>A0A7S4G7R2</accession>
<sequence>MRADTHRLIPWPRAAAETQAESVWAFDHEMTYSACKIQACQAWDDAAQHPGLYYDDHNMAPVTQRVAADQRLKRAISLKLGGYRLASLVLSNQLRCAHDHCAQRIQKLCGAEGASNPIPCNLECSPSFARCSQEVAKSEGTFTQRMKRRDGKQWNVNGNEEDCC</sequence>
<name>A0A7S4G7R2_9EUGL</name>
<gene>
    <name evidence="1" type="ORF">EGYM00163_LOCUS39347</name>
</gene>